<dbReference type="PANTHER" id="PTHR33112:SF16">
    <property type="entry name" value="HETEROKARYON INCOMPATIBILITY DOMAIN-CONTAINING PROTEIN"/>
    <property type="match status" value="1"/>
</dbReference>
<feature type="domain" description="Heterokaryon incompatibility" evidence="1">
    <location>
        <begin position="95"/>
        <end position="254"/>
    </location>
</feature>
<proteinExistence type="predicted"/>
<evidence type="ECO:0000313" key="2">
    <source>
        <dbReference type="EMBL" id="KAK8035585.1"/>
    </source>
</evidence>
<comment type="caution">
    <text evidence="2">The sequence shown here is derived from an EMBL/GenBank/DDBJ whole genome shotgun (WGS) entry which is preliminary data.</text>
</comment>
<dbReference type="Proteomes" id="UP001444661">
    <property type="component" value="Unassembled WGS sequence"/>
</dbReference>
<dbReference type="PANTHER" id="PTHR33112">
    <property type="entry name" value="DOMAIN PROTEIN, PUTATIVE-RELATED"/>
    <property type="match status" value="1"/>
</dbReference>
<dbReference type="Pfam" id="PF06985">
    <property type="entry name" value="HET"/>
    <property type="match status" value="1"/>
</dbReference>
<evidence type="ECO:0000313" key="3">
    <source>
        <dbReference type="Proteomes" id="UP001444661"/>
    </source>
</evidence>
<keyword evidence="3" id="KW-1185">Reference proteome</keyword>
<gene>
    <name evidence="2" type="ORF">PG993_010580</name>
</gene>
<evidence type="ECO:0000259" key="1">
    <source>
        <dbReference type="Pfam" id="PF06985"/>
    </source>
</evidence>
<name>A0ABR1SPI4_9PEZI</name>
<dbReference type="EMBL" id="JAQQWK010000009">
    <property type="protein sequence ID" value="KAK8035585.1"/>
    <property type="molecule type" value="Genomic_DNA"/>
</dbReference>
<organism evidence="2 3">
    <name type="scientific">Apiospora rasikravindrae</name>
    <dbReference type="NCBI Taxonomy" id="990691"/>
    <lineage>
        <taxon>Eukaryota</taxon>
        <taxon>Fungi</taxon>
        <taxon>Dikarya</taxon>
        <taxon>Ascomycota</taxon>
        <taxon>Pezizomycotina</taxon>
        <taxon>Sordariomycetes</taxon>
        <taxon>Xylariomycetidae</taxon>
        <taxon>Amphisphaeriales</taxon>
        <taxon>Apiosporaceae</taxon>
        <taxon>Apiospora</taxon>
    </lineage>
</organism>
<dbReference type="InterPro" id="IPR010730">
    <property type="entry name" value="HET"/>
</dbReference>
<reference evidence="2 3" key="1">
    <citation type="submission" date="2023-01" db="EMBL/GenBank/DDBJ databases">
        <title>Analysis of 21 Apiospora genomes using comparative genomics revels a genus with tremendous synthesis potential of carbohydrate active enzymes and secondary metabolites.</title>
        <authorList>
            <person name="Sorensen T."/>
        </authorList>
    </citation>
    <scope>NUCLEOTIDE SEQUENCE [LARGE SCALE GENOMIC DNA]</scope>
    <source>
        <strain evidence="2 3">CBS 33761</strain>
    </source>
</reference>
<sequence length="377" mass="42723">MAAKLTLRSPSLLLLKVNAIWTTKPVYFEDRAHSIVSWLRTCSTDKSDKHAECAAPAPPYPARFLDVNTSLDDRFIKLVRPEDVAPDPSTSRIRYLALSHCWGSTTTRPFITTKATLRDRMSGIWISVLPKTFQDAIRVARVLEVQYLWIDSLCIVQDDLQDWTVEAAKMADVYQGSYFTIAATSSPDGDGGLYLDSVTPATRVDLRRAKESSKTGTKTSHAETPDACYIRYPVASLDAIRNGPLSSRAWVLQEQMLSTRLIHFTDSQMFYQCAAGLSSEDGVLYNTATPFARQYEDWKWEIGAKWWVLVTEYSRRSITRESDRMAAMTGIVKAFSQKTGAQFALGLWRNLIWMDLGWYSFHSYDSRPTFDDPTLSR</sequence>
<accession>A0ABR1SPI4</accession>
<protein>
    <submittedName>
        <fullName evidence="2">Heterokaryon incompatibility protein-domain-containing protein</fullName>
    </submittedName>
</protein>